<dbReference type="Gene3D" id="3.40.50.1820">
    <property type="entry name" value="alpha/beta hydrolase"/>
    <property type="match status" value="1"/>
</dbReference>
<feature type="signal peptide" evidence="1">
    <location>
        <begin position="1"/>
        <end position="25"/>
    </location>
</feature>
<dbReference type="EMBL" id="JACIIZ010000006">
    <property type="protein sequence ID" value="MBB6252139.1"/>
    <property type="molecule type" value="Genomic_DNA"/>
</dbReference>
<dbReference type="RefSeq" id="WP_184801165.1">
    <property type="nucleotide sequence ID" value="NZ_JACIIZ010000006.1"/>
</dbReference>
<accession>A0A7X0AXX0</accession>
<dbReference type="SUPFAM" id="SSF53474">
    <property type="entry name" value="alpha/beta-Hydrolases"/>
    <property type="match status" value="1"/>
</dbReference>
<evidence type="ECO:0000313" key="4">
    <source>
        <dbReference type="Proteomes" id="UP000539175"/>
    </source>
</evidence>
<dbReference type="InterPro" id="IPR050266">
    <property type="entry name" value="AB_hydrolase_sf"/>
</dbReference>
<dbReference type="Proteomes" id="UP000539175">
    <property type="component" value="Unassembled WGS sequence"/>
</dbReference>
<comment type="caution">
    <text evidence="3">The sequence shown here is derived from an EMBL/GenBank/DDBJ whole genome shotgun (WGS) entry which is preliminary data.</text>
</comment>
<gene>
    <name evidence="3" type="ORF">FHS74_002699</name>
</gene>
<dbReference type="PANTHER" id="PTHR43798">
    <property type="entry name" value="MONOACYLGLYCEROL LIPASE"/>
    <property type="match status" value="1"/>
</dbReference>
<evidence type="ECO:0000256" key="1">
    <source>
        <dbReference type="SAM" id="SignalP"/>
    </source>
</evidence>
<name>A0A7X0AXX0_9PROT</name>
<reference evidence="3 4" key="1">
    <citation type="submission" date="2020-08" db="EMBL/GenBank/DDBJ databases">
        <title>Genomic Encyclopedia of Type Strains, Phase IV (KMG-IV): sequencing the most valuable type-strain genomes for metagenomic binning, comparative biology and taxonomic classification.</title>
        <authorList>
            <person name="Goeker M."/>
        </authorList>
    </citation>
    <scope>NUCLEOTIDE SEQUENCE [LARGE SCALE GENOMIC DNA]</scope>
    <source>
        <strain evidence="3 4">DSM 22198</strain>
    </source>
</reference>
<evidence type="ECO:0000259" key="2">
    <source>
        <dbReference type="Pfam" id="PF00561"/>
    </source>
</evidence>
<dbReference type="GO" id="GO:0016020">
    <property type="term" value="C:membrane"/>
    <property type="evidence" value="ECO:0007669"/>
    <property type="project" value="TreeGrafter"/>
</dbReference>
<dbReference type="PANTHER" id="PTHR43798:SF33">
    <property type="entry name" value="HYDROLASE, PUTATIVE (AFU_ORTHOLOGUE AFUA_2G14860)-RELATED"/>
    <property type="match status" value="1"/>
</dbReference>
<dbReference type="Pfam" id="PF00561">
    <property type="entry name" value="Abhydrolase_1"/>
    <property type="match status" value="1"/>
</dbReference>
<sequence length="287" mass="30487">MRITKAAWLGLCLCLAPLVSVPARADEPATRLIARAGHNTAFHIFPAHPAPGQDVAHGPVIVLDAGGGLDAYYWDALVPELARRTGARIISYDRAGSGASDEVPGPWSVQGATEDLENGLRALGATHGVILVSHSLAGEIATYLAGRHPDWIAGAVLVDANVPDFFTDDVIDRQMASYAPMIAALKAQSPTPQGRQLLALADSFAETSRAFHKAVWPAAVPAVVIVSEKTPFDAPADAQWWRDAHARFAGGAPNRQLVSAQGSSHDVVHDRPEVIVQAVVDMMARKR</sequence>
<keyword evidence="4" id="KW-1185">Reference proteome</keyword>
<feature type="chain" id="PRO_5031429445" evidence="1">
    <location>
        <begin position="26"/>
        <end position="287"/>
    </location>
</feature>
<dbReference type="InterPro" id="IPR000073">
    <property type="entry name" value="AB_hydrolase_1"/>
</dbReference>
<organism evidence="3 4">
    <name type="scientific">Nitrospirillum iridis</name>
    <dbReference type="NCBI Taxonomy" id="765888"/>
    <lineage>
        <taxon>Bacteria</taxon>
        <taxon>Pseudomonadati</taxon>
        <taxon>Pseudomonadota</taxon>
        <taxon>Alphaproteobacteria</taxon>
        <taxon>Rhodospirillales</taxon>
        <taxon>Azospirillaceae</taxon>
        <taxon>Nitrospirillum</taxon>
    </lineage>
</organism>
<dbReference type="AlphaFoldDB" id="A0A7X0AXX0"/>
<proteinExistence type="predicted"/>
<keyword evidence="1" id="KW-0732">Signal</keyword>
<dbReference type="InterPro" id="IPR029058">
    <property type="entry name" value="AB_hydrolase_fold"/>
</dbReference>
<evidence type="ECO:0000313" key="3">
    <source>
        <dbReference type="EMBL" id="MBB6252139.1"/>
    </source>
</evidence>
<feature type="domain" description="AB hydrolase-1" evidence="2">
    <location>
        <begin position="59"/>
        <end position="179"/>
    </location>
</feature>
<protein>
    <submittedName>
        <fullName evidence="3">Pimeloyl-ACP methyl ester carboxylesterase</fullName>
    </submittedName>
</protein>